<feature type="region of interest" description="Disordered" evidence="1">
    <location>
        <begin position="125"/>
        <end position="144"/>
    </location>
</feature>
<dbReference type="InterPro" id="IPR018222">
    <property type="entry name" value="Nuclear_transport_factor_2_euk"/>
</dbReference>
<dbReference type="Gene3D" id="3.10.450.50">
    <property type="match status" value="1"/>
</dbReference>
<dbReference type="PANTHER" id="PTHR12612">
    <property type="entry name" value="NUCLEAR TRANSPORT FACTOR 2"/>
    <property type="match status" value="1"/>
</dbReference>
<dbReference type="InterPro" id="IPR045875">
    <property type="entry name" value="NTF2"/>
</dbReference>
<protein>
    <recommendedName>
        <fullName evidence="2">NTF2 domain-containing protein</fullName>
    </recommendedName>
</protein>
<feature type="domain" description="NTF2" evidence="2">
    <location>
        <begin position="31"/>
        <end position="221"/>
    </location>
</feature>
<comment type="caution">
    <text evidence="3">The sequence shown here is derived from an EMBL/GenBank/DDBJ whole genome shotgun (WGS) entry which is preliminary data.</text>
</comment>
<gene>
    <name evidence="3" type="ORF">FFLO_05489</name>
</gene>
<evidence type="ECO:0000313" key="4">
    <source>
        <dbReference type="Proteomes" id="UP000812966"/>
    </source>
</evidence>
<accession>A0A8K0JH87</accession>
<dbReference type="SUPFAM" id="SSF54427">
    <property type="entry name" value="NTF2-like"/>
    <property type="match status" value="1"/>
</dbReference>
<evidence type="ECO:0000256" key="1">
    <source>
        <dbReference type="SAM" id="MobiDB-lite"/>
    </source>
</evidence>
<dbReference type="EMBL" id="JABELV010000140">
    <property type="protein sequence ID" value="KAG7529683.1"/>
    <property type="molecule type" value="Genomic_DNA"/>
</dbReference>
<reference evidence="3" key="1">
    <citation type="submission" date="2020-04" db="EMBL/GenBank/DDBJ databases">
        <title>Analysis of mating type loci in Filobasidium floriforme.</title>
        <authorList>
            <person name="Nowrousian M."/>
        </authorList>
    </citation>
    <scope>NUCLEOTIDE SEQUENCE</scope>
    <source>
        <strain evidence="3">CBS 6242</strain>
    </source>
</reference>
<organism evidence="3 4">
    <name type="scientific">Filobasidium floriforme</name>
    <dbReference type="NCBI Taxonomy" id="5210"/>
    <lineage>
        <taxon>Eukaryota</taxon>
        <taxon>Fungi</taxon>
        <taxon>Dikarya</taxon>
        <taxon>Basidiomycota</taxon>
        <taxon>Agaricomycotina</taxon>
        <taxon>Tremellomycetes</taxon>
        <taxon>Filobasidiales</taxon>
        <taxon>Filobasidiaceae</taxon>
        <taxon>Filobasidium</taxon>
    </lineage>
</organism>
<keyword evidence="4" id="KW-1185">Reference proteome</keyword>
<sequence length="223" mass="24209">MASAFFFPDPASSSNLTHNWSEKDVEVASIAAINFSRAFYESYDKPADRLPLLAPFYRERSSLVWNGNRAQGIVEIGEALARVPPSKHEIVAVDSTPMAGTSPPRLLVTVTGIVRHVDPSKLTSQTISARSLPQHTTETLPTTSPAGTEVEYVIPHSVISPMAADAGGSGKNRGKEMMDEATIKGLPRTFVEVFELVANEEGTGNENPQPGYHILRDTFRFVG</sequence>
<name>A0A8K0JH87_9TREE</name>
<dbReference type="InterPro" id="IPR032710">
    <property type="entry name" value="NTF2-like_dom_sf"/>
</dbReference>
<evidence type="ECO:0000313" key="3">
    <source>
        <dbReference type="EMBL" id="KAG7529683.1"/>
    </source>
</evidence>
<dbReference type="InterPro" id="IPR002075">
    <property type="entry name" value="NTF2_dom"/>
</dbReference>
<dbReference type="PROSITE" id="PS50177">
    <property type="entry name" value="NTF2_DOMAIN"/>
    <property type="match status" value="1"/>
</dbReference>
<dbReference type="GO" id="GO:0006913">
    <property type="term" value="P:nucleocytoplasmic transport"/>
    <property type="evidence" value="ECO:0007669"/>
    <property type="project" value="InterPro"/>
</dbReference>
<dbReference type="Proteomes" id="UP000812966">
    <property type="component" value="Unassembled WGS sequence"/>
</dbReference>
<evidence type="ECO:0000259" key="2">
    <source>
        <dbReference type="PROSITE" id="PS50177"/>
    </source>
</evidence>
<dbReference type="AlphaFoldDB" id="A0A8K0JH87"/>
<dbReference type="Pfam" id="PF02136">
    <property type="entry name" value="NTF2"/>
    <property type="match status" value="1"/>
</dbReference>
<proteinExistence type="predicted"/>